<comment type="cofactor">
    <cofactor evidence="5">
        <name>Mg(2+)</name>
        <dbReference type="ChEBI" id="CHEBI:18420"/>
    </cofactor>
</comment>
<evidence type="ECO:0000313" key="6">
    <source>
        <dbReference type="EMBL" id="GGW95640.1"/>
    </source>
</evidence>
<dbReference type="PANTHER" id="PTHR23407">
    <property type="entry name" value="ATPASE INHIBITOR/5-FORMYLTETRAHYDROFOLATE CYCLO-LIGASE"/>
    <property type="match status" value="1"/>
</dbReference>
<feature type="binding site" evidence="4">
    <location>
        <position position="68"/>
    </location>
    <ligand>
        <name>substrate</name>
    </ligand>
</feature>
<name>A0A918N1S0_9BURK</name>
<dbReference type="GO" id="GO:0005524">
    <property type="term" value="F:ATP binding"/>
    <property type="evidence" value="ECO:0007669"/>
    <property type="project" value="UniProtKB-KW"/>
</dbReference>
<dbReference type="InterPro" id="IPR037171">
    <property type="entry name" value="NagB/RpiA_transferase-like"/>
</dbReference>
<keyword evidence="2 4" id="KW-0547">Nucleotide-binding</keyword>
<comment type="similarity">
    <text evidence="1 5">Belongs to the 5-formyltetrahydrofolate cyclo-ligase family.</text>
</comment>
<dbReference type="AlphaFoldDB" id="A0A918N1S0"/>
<dbReference type="GO" id="GO:0035999">
    <property type="term" value="P:tetrahydrofolate interconversion"/>
    <property type="evidence" value="ECO:0007669"/>
    <property type="project" value="TreeGrafter"/>
</dbReference>
<dbReference type="PANTHER" id="PTHR23407:SF1">
    <property type="entry name" value="5-FORMYLTETRAHYDROFOLATE CYCLO-LIGASE"/>
    <property type="match status" value="1"/>
</dbReference>
<dbReference type="EMBL" id="BMYS01000026">
    <property type="protein sequence ID" value="GGW95640.1"/>
    <property type="molecule type" value="Genomic_DNA"/>
</dbReference>
<keyword evidence="7" id="KW-1185">Reference proteome</keyword>
<protein>
    <recommendedName>
        <fullName evidence="5">5-formyltetrahydrofolate cyclo-ligase</fullName>
        <ecNumber evidence="5">6.3.3.2</ecNumber>
    </recommendedName>
</protein>
<keyword evidence="5" id="KW-0479">Metal-binding</keyword>
<organism evidence="6 7">
    <name type="scientific">Advenella faeciporci</name>
    <dbReference type="NCBI Taxonomy" id="797535"/>
    <lineage>
        <taxon>Bacteria</taxon>
        <taxon>Pseudomonadati</taxon>
        <taxon>Pseudomonadota</taxon>
        <taxon>Betaproteobacteria</taxon>
        <taxon>Burkholderiales</taxon>
        <taxon>Alcaligenaceae</taxon>
    </lineage>
</organism>
<reference evidence="6" key="2">
    <citation type="submission" date="2020-09" db="EMBL/GenBank/DDBJ databases">
        <authorList>
            <person name="Sun Q."/>
            <person name="Kim S."/>
        </authorList>
    </citation>
    <scope>NUCLEOTIDE SEQUENCE</scope>
    <source>
        <strain evidence="6">KCTC 23732</strain>
    </source>
</reference>
<dbReference type="GO" id="GO:0046872">
    <property type="term" value="F:metal ion binding"/>
    <property type="evidence" value="ECO:0007669"/>
    <property type="project" value="UniProtKB-KW"/>
</dbReference>
<dbReference type="GO" id="GO:0030272">
    <property type="term" value="F:5-formyltetrahydrofolate cyclo-ligase activity"/>
    <property type="evidence" value="ECO:0007669"/>
    <property type="project" value="UniProtKB-EC"/>
</dbReference>
<dbReference type="GO" id="GO:0009396">
    <property type="term" value="P:folic acid-containing compound biosynthetic process"/>
    <property type="evidence" value="ECO:0007669"/>
    <property type="project" value="TreeGrafter"/>
</dbReference>
<gene>
    <name evidence="6" type="ORF">GCM10011450_26670</name>
</gene>
<reference evidence="6" key="1">
    <citation type="journal article" date="2014" name="Int. J. Syst. Evol. Microbiol.">
        <title>Complete genome sequence of Corynebacterium casei LMG S-19264T (=DSM 44701T), isolated from a smear-ripened cheese.</title>
        <authorList>
            <consortium name="US DOE Joint Genome Institute (JGI-PGF)"/>
            <person name="Walter F."/>
            <person name="Albersmeier A."/>
            <person name="Kalinowski J."/>
            <person name="Ruckert C."/>
        </authorList>
    </citation>
    <scope>NUCLEOTIDE SEQUENCE</scope>
    <source>
        <strain evidence="6">KCTC 23732</strain>
    </source>
</reference>
<dbReference type="Proteomes" id="UP000608345">
    <property type="component" value="Unassembled WGS sequence"/>
</dbReference>
<sequence>MNITRTARMNNQEIRKWLTTSRLALTASIREKYSGQIRQHFMTWFRQFTLEHPQSSCRIAGFWPIKEEPDLIPLLTELDRQGHELSLPCITKQDSPLEFYRWTATTPLQPGQFNIPEPQLSEKSLPADIILVPTLGFTRHGHRIGYGKGYYDRTLADLHEKGHVFIKIGVAWDEGEITVPYTPEPHDIPLDYILTPSGLHAPLK</sequence>
<keyword evidence="5" id="KW-0460">Magnesium</keyword>
<comment type="caution">
    <text evidence="6">The sequence shown here is derived from an EMBL/GenBank/DDBJ whole genome shotgun (WGS) entry which is preliminary data.</text>
</comment>
<evidence type="ECO:0000256" key="5">
    <source>
        <dbReference type="RuleBase" id="RU361279"/>
    </source>
</evidence>
<evidence type="ECO:0000256" key="3">
    <source>
        <dbReference type="ARBA" id="ARBA00022840"/>
    </source>
</evidence>
<comment type="catalytic activity">
    <reaction evidence="5">
        <text>(6S)-5-formyl-5,6,7,8-tetrahydrofolate + ATP = (6R)-5,10-methenyltetrahydrofolate + ADP + phosphate</text>
        <dbReference type="Rhea" id="RHEA:10488"/>
        <dbReference type="ChEBI" id="CHEBI:30616"/>
        <dbReference type="ChEBI" id="CHEBI:43474"/>
        <dbReference type="ChEBI" id="CHEBI:57455"/>
        <dbReference type="ChEBI" id="CHEBI:57457"/>
        <dbReference type="ChEBI" id="CHEBI:456216"/>
        <dbReference type="EC" id="6.3.3.2"/>
    </reaction>
</comment>
<proteinExistence type="inferred from homology"/>
<evidence type="ECO:0000256" key="2">
    <source>
        <dbReference type="ARBA" id="ARBA00022741"/>
    </source>
</evidence>
<evidence type="ECO:0000256" key="1">
    <source>
        <dbReference type="ARBA" id="ARBA00010638"/>
    </source>
</evidence>
<dbReference type="RefSeq" id="WP_189386001.1">
    <property type="nucleotide sequence ID" value="NZ_BAABFY010000009.1"/>
</dbReference>
<feature type="binding site" evidence="4">
    <location>
        <begin position="143"/>
        <end position="151"/>
    </location>
    <ligand>
        <name>ATP</name>
        <dbReference type="ChEBI" id="CHEBI:30616"/>
    </ligand>
</feature>
<evidence type="ECO:0000313" key="7">
    <source>
        <dbReference type="Proteomes" id="UP000608345"/>
    </source>
</evidence>
<accession>A0A918N1S0</accession>
<dbReference type="InterPro" id="IPR024185">
    <property type="entry name" value="FTHF_cligase-like_sf"/>
</dbReference>
<dbReference type="SUPFAM" id="SSF100950">
    <property type="entry name" value="NagB/RpiA/CoA transferase-like"/>
    <property type="match status" value="1"/>
</dbReference>
<dbReference type="EC" id="6.3.3.2" evidence="5"/>
<dbReference type="Gene3D" id="3.40.50.10420">
    <property type="entry name" value="NagB/RpiA/CoA transferase-like"/>
    <property type="match status" value="1"/>
</dbReference>
<dbReference type="PIRSF" id="PIRSF006806">
    <property type="entry name" value="FTHF_cligase"/>
    <property type="match status" value="1"/>
</dbReference>
<keyword evidence="3 4" id="KW-0067">ATP-binding</keyword>
<dbReference type="InterPro" id="IPR002698">
    <property type="entry name" value="FTHF_cligase"/>
</dbReference>
<evidence type="ECO:0000256" key="4">
    <source>
        <dbReference type="PIRSR" id="PIRSR006806-1"/>
    </source>
</evidence>
<dbReference type="Pfam" id="PF01812">
    <property type="entry name" value="5-FTHF_cyc-lig"/>
    <property type="match status" value="1"/>
</dbReference>
<dbReference type="NCBIfam" id="TIGR02727">
    <property type="entry name" value="MTHFS_bact"/>
    <property type="match status" value="1"/>
</dbReference>